<proteinExistence type="predicted"/>
<evidence type="ECO:0000313" key="1">
    <source>
        <dbReference type="EMBL" id="MFC5650667.1"/>
    </source>
</evidence>
<dbReference type="Proteomes" id="UP001596047">
    <property type="component" value="Unassembled WGS sequence"/>
</dbReference>
<evidence type="ECO:0000313" key="2">
    <source>
        <dbReference type="Proteomes" id="UP001596047"/>
    </source>
</evidence>
<organism evidence="1 2">
    <name type="scientific">Paenibacillus solisilvae</name>
    <dbReference type="NCBI Taxonomy" id="2486751"/>
    <lineage>
        <taxon>Bacteria</taxon>
        <taxon>Bacillati</taxon>
        <taxon>Bacillota</taxon>
        <taxon>Bacilli</taxon>
        <taxon>Bacillales</taxon>
        <taxon>Paenibacillaceae</taxon>
        <taxon>Paenibacillus</taxon>
    </lineage>
</organism>
<protein>
    <submittedName>
        <fullName evidence="1">Uncharacterized protein</fullName>
    </submittedName>
</protein>
<gene>
    <name evidence="1" type="ORF">ACFPYJ_16350</name>
</gene>
<reference evidence="2" key="1">
    <citation type="journal article" date="2019" name="Int. J. Syst. Evol. Microbiol.">
        <title>The Global Catalogue of Microorganisms (GCM) 10K type strain sequencing project: providing services to taxonomists for standard genome sequencing and annotation.</title>
        <authorList>
            <consortium name="The Broad Institute Genomics Platform"/>
            <consortium name="The Broad Institute Genome Sequencing Center for Infectious Disease"/>
            <person name="Wu L."/>
            <person name="Ma J."/>
        </authorList>
    </citation>
    <scope>NUCLEOTIDE SEQUENCE [LARGE SCALE GENOMIC DNA]</scope>
    <source>
        <strain evidence="2">CGMCC 1.3240</strain>
    </source>
</reference>
<sequence>MNTRIFNTPRERLFEAWTYAPDGNEQNFDRLEANLAKIEGKNEGLPSGSFFFCENLKSQVHNRLILT</sequence>
<dbReference type="EMBL" id="JBHSOW010000060">
    <property type="protein sequence ID" value="MFC5650667.1"/>
    <property type="molecule type" value="Genomic_DNA"/>
</dbReference>
<dbReference type="RefSeq" id="WP_379189243.1">
    <property type="nucleotide sequence ID" value="NZ_JBHSOW010000060.1"/>
</dbReference>
<accession>A0ABW0VXQ6</accession>
<comment type="caution">
    <text evidence="1">The sequence shown here is derived from an EMBL/GenBank/DDBJ whole genome shotgun (WGS) entry which is preliminary data.</text>
</comment>
<name>A0ABW0VXQ6_9BACL</name>
<keyword evidence="2" id="KW-1185">Reference proteome</keyword>